<organism evidence="1">
    <name type="scientific">Rhizophora mucronata</name>
    <name type="common">Asiatic mangrove</name>
    <dbReference type="NCBI Taxonomy" id="61149"/>
    <lineage>
        <taxon>Eukaryota</taxon>
        <taxon>Viridiplantae</taxon>
        <taxon>Streptophyta</taxon>
        <taxon>Embryophyta</taxon>
        <taxon>Tracheophyta</taxon>
        <taxon>Spermatophyta</taxon>
        <taxon>Magnoliopsida</taxon>
        <taxon>eudicotyledons</taxon>
        <taxon>Gunneridae</taxon>
        <taxon>Pentapetalae</taxon>
        <taxon>rosids</taxon>
        <taxon>fabids</taxon>
        <taxon>Malpighiales</taxon>
        <taxon>Rhizophoraceae</taxon>
        <taxon>Rhizophora</taxon>
    </lineage>
</organism>
<proteinExistence type="predicted"/>
<dbReference type="EMBL" id="GGEC01084260">
    <property type="protein sequence ID" value="MBX64744.1"/>
    <property type="molecule type" value="Transcribed_RNA"/>
</dbReference>
<evidence type="ECO:0000313" key="1">
    <source>
        <dbReference type="EMBL" id="MBX64744.1"/>
    </source>
</evidence>
<name>A0A2P2QCT8_RHIMU</name>
<accession>A0A2P2QCT8</accession>
<reference evidence="1" key="1">
    <citation type="submission" date="2018-02" db="EMBL/GenBank/DDBJ databases">
        <title>Rhizophora mucronata_Transcriptome.</title>
        <authorList>
            <person name="Meera S.P."/>
            <person name="Sreeshan A."/>
            <person name="Augustine A."/>
        </authorList>
    </citation>
    <scope>NUCLEOTIDE SEQUENCE</scope>
    <source>
        <tissue evidence="1">Leaf</tissue>
    </source>
</reference>
<protein>
    <submittedName>
        <fullName evidence="1">Uncharacterized protein</fullName>
    </submittedName>
</protein>
<sequence length="37" mass="4462">MHSLIGRVDYLCPCYFKQYSFNFLVSNHGQPQVHRYI</sequence>
<dbReference type="AlphaFoldDB" id="A0A2P2QCT8"/>